<dbReference type="PROSITE" id="PS50172">
    <property type="entry name" value="BRCT"/>
    <property type="match status" value="1"/>
</dbReference>
<dbReference type="CDD" id="cd01229">
    <property type="entry name" value="PH_Ect2"/>
    <property type="match status" value="1"/>
</dbReference>
<protein>
    <submittedName>
        <fullName evidence="5">Protein ECT2 isoform X1</fullName>
    </submittedName>
</protein>
<feature type="region of interest" description="Disordered" evidence="1">
    <location>
        <begin position="1452"/>
        <end position="1474"/>
    </location>
</feature>
<dbReference type="InterPro" id="IPR035899">
    <property type="entry name" value="DBL_dom_sf"/>
</dbReference>
<dbReference type="Gene3D" id="2.30.29.30">
    <property type="entry name" value="Pleckstrin-homology domain (PH domain)/Phosphotyrosine-binding domain (PTB)"/>
    <property type="match status" value="1"/>
</dbReference>
<feature type="region of interest" description="Disordered" evidence="1">
    <location>
        <begin position="330"/>
        <end position="349"/>
    </location>
</feature>
<dbReference type="InterPro" id="IPR000219">
    <property type="entry name" value="DH_dom"/>
</dbReference>
<dbReference type="Pfam" id="PF12738">
    <property type="entry name" value="PTCB-BRCT"/>
    <property type="match status" value="1"/>
</dbReference>
<feature type="domain" description="DH" evidence="2">
    <location>
        <begin position="1006"/>
        <end position="1195"/>
    </location>
</feature>
<feature type="region of interest" description="Disordered" evidence="1">
    <location>
        <begin position="1"/>
        <end position="22"/>
    </location>
</feature>
<dbReference type="SMART" id="SM00292">
    <property type="entry name" value="BRCT"/>
    <property type="match status" value="2"/>
</dbReference>
<feature type="domain" description="BRCT" evidence="3">
    <location>
        <begin position="118"/>
        <end position="202"/>
    </location>
</feature>
<dbReference type="InterPro" id="IPR011993">
    <property type="entry name" value="PH-like_dom_sf"/>
</dbReference>
<evidence type="ECO:0000313" key="4">
    <source>
        <dbReference type="Proteomes" id="UP001652620"/>
    </source>
</evidence>
<dbReference type="GeneID" id="105229042"/>
<sequence>MDAMETIDEQSKSEMSISPSPSPENLRICLVGDVVNDTETVEAASCFNVPVITSENGLDVLNDYEWRTFFVLKDFEGPIYDAIHRNKQCILGPPALKHAAESKDGLIRNARPVYNYSMRGVVTCFTGIRKKDELTRLVNLIHSMGGCIRKDMNSKITHLICSHSGGDKYQYAKTFRLTVVRPAWVYAAWERRDELQFRATTDDFSREHKLKAFEGQKICFFGFPADEHQHMVDVLLSNGGVPAELDDPECSHVVMPNTGGYFLETMTNTCNSPKPQPIITNPQSHPQPSTPKRLYKTEPVETTSTKISMEASREAAALVGTMQPSVDIDKTEGKTVNEKEPEKATTTADADCQMDVDNACTIEQLVDTPEAENGDVADNNVDNDNYDVDDDDDGDYFDERLVVDYDRNKALQHGSPLPEGVDIDDPEDAMPVGQQNASTPQKPTIPAALATPPKYDINANSSGAELETENIKSLTSDDLNENASTPIKTTNAAAVDNADPNKSTTDGIILTKEPFHNPNNISPILNAMPEATVTTAKTTSTLQIPNLIVTANSSPENEPSPMEVEAEAYDMNADIEEEDFGGLNELKRKRESFDSISLMSVESFALPNSTKKPKLLRTGSITRSIRRSMSFVAVRTPISKILRPRRSSVALDGAPNDEDGCNADDSFCSIASIESTFNESIRKPVKEKFRSLRNRITRSSSKKDKHNIHAQPTTPEKDEKYEREMPNSGFKTPKAPAKFLSAAAKAIGTPKSFAKHSLHSAPSPSTATLTSNKLASASLECSKSPITAAVAPPSVDTPTAATYITPAPISLPHSSPPMQNPKIMANQEIMQQNTQLHASTQAQTLENFQCKREHMQSAAVGRSLMVVDEHTTQAKPEPKNHRTHILKSDWFWYTIQNGYADEMDYLFGDYLDSIANTPNTDRRDSLPISFNKRKRKRFSQRIQFEGTPIGSGKRRSSVSDAGLLSVSGSFFDCTTSPDKLEAGKLHNEVHIETPTVCESTPAKKSMRFNHFMDFFSTESNYVGILDTIVKLFKNPLEEIAETSDALLNKSEIKSIFNNFLPIHEVHQCMLESLRAIQGKWSEDCLIGDIILQHRDELTKAYPPYVNFFEQMKETLQQCDSQNPRFHAFLKINQTKPECGRQSLQDLMIRPVQRLPSISLLLNDILKHTNKNNPDYVKLEQALKAIKEVMMHINEDKRKTESRMAIFDIFNDIEGCPAHLVSSNRSFISKCEVTELSDNLSGRGDTLMLYLFSDTIEVCKKRSRAFNTAKSPSSTKSHKHVKLVSLNAIRFVIDITDSPRAFALLCRQDKEKLFSFTITDDETDKVVYLKLLCKQMAENACRTDTVSALLSRTSQELEVDISDVNLSTLSKAFKLAARTRQKVGRAFSFNKTPSKLKRAVSTMMTPPFGSTNSLTPASQLAQMRLASCANIHEAVDEEGNRSSSPSAQSEILLPPLSVQPMRKNKSSTLGVVGRL</sequence>
<dbReference type="InterPro" id="IPR001357">
    <property type="entry name" value="BRCT_dom"/>
</dbReference>
<dbReference type="InterPro" id="IPR026817">
    <property type="entry name" value="Ect2"/>
</dbReference>
<dbReference type="Pfam" id="PF21242">
    <property type="entry name" value="ECT2_PH"/>
    <property type="match status" value="1"/>
</dbReference>
<evidence type="ECO:0000259" key="2">
    <source>
        <dbReference type="PROSITE" id="PS50010"/>
    </source>
</evidence>
<dbReference type="SMART" id="SM00325">
    <property type="entry name" value="RhoGEF"/>
    <property type="match status" value="1"/>
</dbReference>
<dbReference type="Gene3D" id="1.20.900.10">
    <property type="entry name" value="Dbl homology (DH) domain"/>
    <property type="match status" value="1"/>
</dbReference>
<dbReference type="PANTHER" id="PTHR16777">
    <property type="entry name" value="PROTEIN ECT2"/>
    <property type="match status" value="1"/>
</dbReference>
<dbReference type="PANTHER" id="PTHR16777:SF2">
    <property type="entry name" value="PROTEIN ECT2"/>
    <property type="match status" value="1"/>
</dbReference>
<dbReference type="InterPro" id="IPR049395">
    <property type="entry name" value="ECT2_PH"/>
</dbReference>
<organism evidence="4 5">
    <name type="scientific">Bactrocera dorsalis</name>
    <name type="common">Oriental fruit fly</name>
    <name type="synonym">Dacus dorsalis</name>
    <dbReference type="NCBI Taxonomy" id="27457"/>
    <lineage>
        <taxon>Eukaryota</taxon>
        <taxon>Metazoa</taxon>
        <taxon>Ecdysozoa</taxon>
        <taxon>Arthropoda</taxon>
        <taxon>Hexapoda</taxon>
        <taxon>Insecta</taxon>
        <taxon>Pterygota</taxon>
        <taxon>Neoptera</taxon>
        <taxon>Endopterygota</taxon>
        <taxon>Diptera</taxon>
        <taxon>Brachycera</taxon>
        <taxon>Muscomorpha</taxon>
        <taxon>Tephritoidea</taxon>
        <taxon>Tephritidae</taxon>
        <taxon>Bactrocera</taxon>
        <taxon>Bactrocera</taxon>
    </lineage>
</organism>
<feature type="compositionally biased region" description="Basic and acidic residues" evidence="1">
    <location>
        <begin position="715"/>
        <end position="725"/>
    </location>
</feature>
<keyword evidence="4" id="KW-1185">Reference proteome</keyword>
<dbReference type="Proteomes" id="UP001652620">
    <property type="component" value="Chromosome 5"/>
</dbReference>
<dbReference type="RefSeq" id="XP_049314352.1">
    <property type="nucleotide sequence ID" value="XM_049458395.1"/>
</dbReference>
<dbReference type="Pfam" id="PF21243">
    <property type="entry name" value="ECT2_BRCT0"/>
    <property type="match status" value="1"/>
</dbReference>
<evidence type="ECO:0000313" key="5">
    <source>
        <dbReference type="RefSeq" id="XP_049314352.1"/>
    </source>
</evidence>
<feature type="compositionally biased region" description="Basic and acidic residues" evidence="1">
    <location>
        <begin position="330"/>
        <end position="343"/>
    </location>
</feature>
<feature type="compositionally biased region" description="Acidic residues" evidence="1">
    <location>
        <begin position="384"/>
        <end position="394"/>
    </location>
</feature>
<dbReference type="PROSITE" id="PS50010">
    <property type="entry name" value="DH_2"/>
    <property type="match status" value="1"/>
</dbReference>
<dbReference type="InterPro" id="IPR036420">
    <property type="entry name" value="BRCT_dom_sf"/>
</dbReference>
<dbReference type="SUPFAM" id="SSF52113">
    <property type="entry name" value="BRCT domain"/>
    <property type="match status" value="2"/>
</dbReference>
<feature type="region of interest" description="Disordered" evidence="1">
    <location>
        <begin position="410"/>
        <end position="454"/>
    </location>
</feature>
<reference evidence="5" key="1">
    <citation type="submission" date="2025-08" db="UniProtKB">
        <authorList>
            <consortium name="RefSeq"/>
        </authorList>
    </citation>
    <scope>IDENTIFICATION</scope>
    <source>
        <tissue evidence="5">Adult</tissue>
    </source>
</reference>
<feature type="region of interest" description="Disordered" evidence="1">
    <location>
        <begin position="367"/>
        <end position="394"/>
    </location>
</feature>
<gene>
    <name evidence="5" type="primary">LOC105229042</name>
</gene>
<evidence type="ECO:0000259" key="3">
    <source>
        <dbReference type="PROSITE" id="PS50172"/>
    </source>
</evidence>
<proteinExistence type="predicted"/>
<dbReference type="Gene3D" id="3.40.50.10190">
    <property type="entry name" value="BRCT domain"/>
    <property type="match status" value="3"/>
</dbReference>
<evidence type="ECO:0000256" key="1">
    <source>
        <dbReference type="SAM" id="MobiDB-lite"/>
    </source>
</evidence>
<feature type="region of interest" description="Disordered" evidence="1">
    <location>
        <begin position="695"/>
        <end position="733"/>
    </location>
</feature>
<dbReference type="Pfam" id="PF00621">
    <property type="entry name" value="RhoGEF"/>
    <property type="match status" value="1"/>
</dbReference>
<dbReference type="InterPro" id="IPR049396">
    <property type="entry name" value="ECT2_BRCT0"/>
</dbReference>
<dbReference type="SUPFAM" id="SSF48065">
    <property type="entry name" value="DBL homology domain (DH-domain)"/>
    <property type="match status" value="1"/>
</dbReference>
<name>A0ABM3JYP9_BACDO</name>
<feature type="compositionally biased region" description="Polar residues" evidence="1">
    <location>
        <begin position="433"/>
        <end position="442"/>
    </location>
</feature>
<accession>A0ABM3JYP9</accession>
<dbReference type="CDD" id="cd00160">
    <property type="entry name" value="RhoGEF"/>
    <property type="match status" value="1"/>
</dbReference>